<proteinExistence type="predicted"/>
<accession>F6ZGR3</accession>
<keyword evidence="2" id="KW-1133">Transmembrane helix</keyword>
<dbReference type="Gene3D" id="4.10.70.30">
    <property type="match status" value="1"/>
</dbReference>
<feature type="active site" evidence="1">
    <location>
        <position position="354"/>
    </location>
</feature>
<dbReference type="InterPro" id="IPR001762">
    <property type="entry name" value="Disintegrin_dom"/>
</dbReference>
<evidence type="ECO:0008006" key="7">
    <source>
        <dbReference type="Google" id="ProtNLM"/>
    </source>
</evidence>
<dbReference type="PANTHER" id="PTHR45702">
    <property type="entry name" value="ADAM10/ADAM17 METALLOPEPTIDASE FAMILY MEMBER"/>
    <property type="match status" value="1"/>
</dbReference>
<dbReference type="OMA" id="EHDPDIT"/>
<keyword evidence="2" id="KW-0472">Membrane</keyword>
<dbReference type="GO" id="GO:0006509">
    <property type="term" value="P:membrane protein ectodomain proteolysis"/>
    <property type="evidence" value="ECO:0000318"/>
    <property type="project" value="GO_Central"/>
</dbReference>
<reference evidence="5" key="3">
    <citation type="submission" date="2025-08" db="UniProtKB">
        <authorList>
            <consortium name="Ensembl"/>
        </authorList>
    </citation>
    <scope>IDENTIFICATION</scope>
</reference>
<dbReference type="PANTHER" id="PTHR45702:SF6">
    <property type="entry name" value="DISINTEGRIN AND METALLOPROTEINASE DOMAIN-CONTAINING PROTEIN 17"/>
    <property type="match status" value="1"/>
</dbReference>
<dbReference type="STRING" id="7719.ENSCINP00000000551"/>
<feature type="domain" description="Peptidase M12B" evidence="4">
    <location>
        <begin position="174"/>
        <end position="426"/>
    </location>
</feature>
<dbReference type="Gene3D" id="3.40.390.10">
    <property type="entry name" value="Collagenase (Catalytic Domain)"/>
    <property type="match status" value="1"/>
</dbReference>
<dbReference type="PROSITE" id="PS50215">
    <property type="entry name" value="ADAM_MEPRO"/>
    <property type="match status" value="1"/>
</dbReference>
<keyword evidence="6" id="KW-1185">Reference proteome</keyword>
<name>F6ZGR3_CIOIN</name>
<reference evidence="5" key="2">
    <citation type="journal article" date="2008" name="Genome Biol.">
        <title>Improved genome assembly and evidence-based global gene model set for the chordate Ciona intestinalis: new insight into intron and operon populations.</title>
        <authorList>
            <person name="Satou Y."/>
            <person name="Mineta K."/>
            <person name="Ogasawara M."/>
            <person name="Sasakura Y."/>
            <person name="Shoguchi E."/>
            <person name="Ueno K."/>
            <person name="Yamada L."/>
            <person name="Matsumoto J."/>
            <person name="Wasserscheid J."/>
            <person name="Dewar K."/>
            <person name="Wiley G.B."/>
            <person name="Macmil S.L."/>
            <person name="Roe B.A."/>
            <person name="Zeller R.W."/>
            <person name="Hastings K.E."/>
            <person name="Lemaire P."/>
            <person name="Lindquist E."/>
            <person name="Endo T."/>
            <person name="Hotta K."/>
            <person name="Inaba K."/>
        </authorList>
    </citation>
    <scope>NUCLEOTIDE SEQUENCE [LARGE SCALE GENOMIC DNA]</scope>
    <source>
        <strain evidence="5">wild type</strain>
    </source>
</reference>
<organism evidence="5 6">
    <name type="scientific">Ciona intestinalis</name>
    <name type="common">Transparent sea squirt</name>
    <name type="synonym">Ascidia intestinalis</name>
    <dbReference type="NCBI Taxonomy" id="7719"/>
    <lineage>
        <taxon>Eukaryota</taxon>
        <taxon>Metazoa</taxon>
        <taxon>Chordata</taxon>
        <taxon>Tunicata</taxon>
        <taxon>Ascidiacea</taxon>
        <taxon>Phlebobranchia</taxon>
        <taxon>Cionidae</taxon>
        <taxon>Ciona</taxon>
    </lineage>
</organism>
<dbReference type="Pfam" id="PF13574">
    <property type="entry name" value="Reprolysin_2"/>
    <property type="match status" value="1"/>
</dbReference>
<sequence>IRMMNNNGDSHFKRKISFNAFNKTFRLSLLPSPEVFAMGFKAFVSGKNAEEEIRVDKAKVLKGTVLGDSKSHVIAHLQDGRLTASIDTDNETYIVEPMWRHMHAHDINEDTKSDMLVYRRSDVKLQSLNDPHGEDGFCDTHRLMREFRNKSKELETVRHQARHHRAKRSTAIPKICKITLVADHRFYREMGNSSIHETMYYLINLIERVNHIYKNTDWVTDPSQPKGVYKGYGFQIDNITIHNESTADPRFVHWYNQAHYWSEAKQLLEAFSEKKRSNCLSHLFTYVDFARGLLGLAYVGSGKKDDVGGICTKPYNRGNSNGDPTLYLNTGLTTTVNWGQRILTTEADLVTAHELGHNFGAEHDEEGAVNSADNCRPGQANGGNYIMCPAAVTGEYPNNKVFSVCSKRNILRSLKNKAPLCFQEEKNSFCGNFQVETHDNETCDVGYITGFSNEDRCCLFNCTLKPGAKCSNKNYKCCTEDCQIAGPTKMCRAHIPGLCLKDVYCNGVDKVCPRPKPMPDNTMCGDLGRCRNGVCEPFCRTKGLQPCLCSLLEDQFCSRCCAPLGVTGDELTNLCTPYLNISESHWTLPDNSRCTLGYCRKFGKCHKQTQDVIERVWDIFKHISPDKIGQLLADNIVGGVLVFSLLFWVPCSCLINFVDKKRIKNRREED</sequence>
<protein>
    <recommendedName>
        <fullName evidence="7">Peptidase M12B domain-containing protein</fullName>
    </recommendedName>
</protein>
<dbReference type="InterPro" id="IPR001590">
    <property type="entry name" value="Peptidase_M12B"/>
</dbReference>
<dbReference type="FunCoup" id="F6ZGR3">
    <property type="interactions" value="16"/>
</dbReference>
<dbReference type="SUPFAM" id="SSF57552">
    <property type="entry name" value="Blood coagulation inhibitor (disintegrin)"/>
    <property type="match status" value="1"/>
</dbReference>
<dbReference type="InterPro" id="IPR036436">
    <property type="entry name" value="Disintegrin_dom_sf"/>
</dbReference>
<evidence type="ECO:0000313" key="6">
    <source>
        <dbReference type="Proteomes" id="UP000008144"/>
    </source>
</evidence>
<feature type="binding site" evidence="1">
    <location>
        <position position="357"/>
    </location>
    <ligand>
        <name>Zn(2+)</name>
        <dbReference type="ChEBI" id="CHEBI:29105"/>
        <note>catalytic</note>
    </ligand>
</feature>
<dbReference type="GeneTree" id="ENSGT00940000155443"/>
<reference evidence="5" key="4">
    <citation type="submission" date="2025-09" db="UniProtKB">
        <authorList>
            <consortium name="Ensembl"/>
        </authorList>
    </citation>
    <scope>IDENTIFICATION</scope>
</reference>
<dbReference type="SMART" id="SM00050">
    <property type="entry name" value="DISIN"/>
    <property type="match status" value="1"/>
</dbReference>
<dbReference type="InParanoid" id="F6ZGR3"/>
<keyword evidence="2" id="KW-0812">Transmembrane</keyword>
<feature type="domain" description="Disintegrin" evidence="3">
    <location>
        <begin position="427"/>
        <end position="520"/>
    </location>
</feature>
<dbReference type="Ensembl" id="ENSCINT00000000551.3">
    <property type="protein sequence ID" value="ENSCINP00000000551.3"/>
    <property type="gene ID" value="ENSCING00000000295.3"/>
</dbReference>
<dbReference type="GO" id="GO:0046872">
    <property type="term" value="F:metal ion binding"/>
    <property type="evidence" value="ECO:0007669"/>
    <property type="project" value="UniProtKB-KW"/>
</dbReference>
<dbReference type="GO" id="GO:0005886">
    <property type="term" value="C:plasma membrane"/>
    <property type="evidence" value="ECO:0000318"/>
    <property type="project" value="GO_Central"/>
</dbReference>
<feature type="transmembrane region" description="Helical" evidence="2">
    <location>
        <begin position="636"/>
        <end position="658"/>
    </location>
</feature>
<dbReference type="GO" id="GO:0007219">
    <property type="term" value="P:Notch signaling pathway"/>
    <property type="evidence" value="ECO:0000318"/>
    <property type="project" value="GO_Central"/>
</dbReference>
<evidence type="ECO:0000259" key="4">
    <source>
        <dbReference type="PROSITE" id="PS50215"/>
    </source>
</evidence>
<keyword evidence="1" id="KW-0862">Zinc</keyword>
<dbReference type="AlphaFoldDB" id="F6ZGR3"/>
<dbReference type="InterPro" id="IPR024079">
    <property type="entry name" value="MetalloPept_cat_dom_sf"/>
</dbReference>
<dbReference type="GO" id="GO:0004222">
    <property type="term" value="F:metalloendopeptidase activity"/>
    <property type="evidence" value="ECO:0000318"/>
    <property type="project" value="GO_Central"/>
</dbReference>
<dbReference type="InterPro" id="IPR051489">
    <property type="entry name" value="ADAM_Metalloproteinase"/>
</dbReference>
<dbReference type="Proteomes" id="UP000008144">
    <property type="component" value="Chromosome 2"/>
</dbReference>
<feature type="binding site" evidence="1">
    <location>
        <position position="353"/>
    </location>
    <ligand>
        <name>Zn(2+)</name>
        <dbReference type="ChEBI" id="CHEBI:29105"/>
        <note>catalytic</note>
    </ligand>
</feature>
<keyword evidence="1" id="KW-0479">Metal-binding</keyword>
<dbReference type="Pfam" id="PF00200">
    <property type="entry name" value="Disintegrin"/>
    <property type="match status" value="1"/>
</dbReference>
<dbReference type="Pfam" id="PF16698">
    <property type="entry name" value="ADAM17_MPD"/>
    <property type="match status" value="1"/>
</dbReference>
<feature type="binding site" evidence="1">
    <location>
        <position position="363"/>
    </location>
    <ligand>
        <name>Zn(2+)</name>
        <dbReference type="ChEBI" id="CHEBI:29105"/>
        <note>catalytic</note>
    </ligand>
</feature>
<comment type="caution">
    <text evidence="1">Lacks conserved residue(s) required for the propagation of feature annotation.</text>
</comment>
<dbReference type="InterPro" id="IPR032029">
    <property type="entry name" value="ADAM17_MPD"/>
</dbReference>
<dbReference type="SUPFAM" id="SSF55486">
    <property type="entry name" value="Metalloproteases ('zincins'), catalytic domain"/>
    <property type="match status" value="1"/>
</dbReference>
<evidence type="ECO:0000259" key="3">
    <source>
        <dbReference type="PROSITE" id="PS50214"/>
    </source>
</evidence>
<reference evidence="6" key="1">
    <citation type="journal article" date="2002" name="Science">
        <title>The draft genome of Ciona intestinalis: insights into chordate and vertebrate origins.</title>
        <authorList>
            <person name="Dehal P."/>
            <person name="Satou Y."/>
            <person name="Campbell R.K."/>
            <person name="Chapman J."/>
            <person name="Degnan B."/>
            <person name="De Tomaso A."/>
            <person name="Davidson B."/>
            <person name="Di Gregorio A."/>
            <person name="Gelpke M."/>
            <person name="Goodstein D.M."/>
            <person name="Harafuji N."/>
            <person name="Hastings K.E."/>
            <person name="Ho I."/>
            <person name="Hotta K."/>
            <person name="Huang W."/>
            <person name="Kawashima T."/>
            <person name="Lemaire P."/>
            <person name="Martinez D."/>
            <person name="Meinertzhagen I.A."/>
            <person name="Necula S."/>
            <person name="Nonaka M."/>
            <person name="Putnam N."/>
            <person name="Rash S."/>
            <person name="Saiga H."/>
            <person name="Satake M."/>
            <person name="Terry A."/>
            <person name="Yamada L."/>
            <person name="Wang H.G."/>
            <person name="Awazu S."/>
            <person name="Azumi K."/>
            <person name="Boore J."/>
            <person name="Branno M."/>
            <person name="Chin-Bow S."/>
            <person name="DeSantis R."/>
            <person name="Doyle S."/>
            <person name="Francino P."/>
            <person name="Keys D.N."/>
            <person name="Haga S."/>
            <person name="Hayashi H."/>
            <person name="Hino K."/>
            <person name="Imai K.S."/>
            <person name="Inaba K."/>
            <person name="Kano S."/>
            <person name="Kobayashi K."/>
            <person name="Kobayashi M."/>
            <person name="Lee B.I."/>
            <person name="Makabe K.W."/>
            <person name="Manohar C."/>
            <person name="Matassi G."/>
            <person name="Medina M."/>
            <person name="Mochizuki Y."/>
            <person name="Mount S."/>
            <person name="Morishita T."/>
            <person name="Miura S."/>
            <person name="Nakayama A."/>
            <person name="Nishizaka S."/>
            <person name="Nomoto H."/>
            <person name="Ohta F."/>
            <person name="Oishi K."/>
            <person name="Rigoutsos I."/>
            <person name="Sano M."/>
            <person name="Sasaki A."/>
            <person name="Sasakura Y."/>
            <person name="Shoguchi E."/>
            <person name="Shin-i T."/>
            <person name="Spagnuolo A."/>
            <person name="Stainier D."/>
            <person name="Suzuki M.M."/>
            <person name="Tassy O."/>
            <person name="Takatori N."/>
            <person name="Tokuoka M."/>
            <person name="Yagi K."/>
            <person name="Yoshizaki F."/>
            <person name="Wada S."/>
            <person name="Zhang C."/>
            <person name="Hyatt P.D."/>
            <person name="Larimer F."/>
            <person name="Detter C."/>
            <person name="Doggett N."/>
            <person name="Glavina T."/>
            <person name="Hawkins T."/>
            <person name="Richardson P."/>
            <person name="Lucas S."/>
            <person name="Kohara Y."/>
            <person name="Levine M."/>
            <person name="Satoh N."/>
            <person name="Rokhsar D.S."/>
        </authorList>
    </citation>
    <scope>NUCLEOTIDE SEQUENCE [LARGE SCALE GENOMIC DNA]</scope>
</reference>
<evidence type="ECO:0000313" key="5">
    <source>
        <dbReference type="Ensembl" id="ENSCINP00000000551.3"/>
    </source>
</evidence>
<evidence type="ECO:0000256" key="1">
    <source>
        <dbReference type="PROSITE-ProRule" id="PRU00276"/>
    </source>
</evidence>
<dbReference type="PROSITE" id="PS50214">
    <property type="entry name" value="DISINTEGRIN_2"/>
    <property type="match status" value="1"/>
</dbReference>
<evidence type="ECO:0000256" key="2">
    <source>
        <dbReference type="SAM" id="Phobius"/>
    </source>
</evidence>
<dbReference type="EMBL" id="EAAA01001490">
    <property type="status" value="NOT_ANNOTATED_CDS"/>
    <property type="molecule type" value="Genomic_DNA"/>
</dbReference>